<evidence type="ECO:0000313" key="2">
    <source>
        <dbReference type="Proteomes" id="UP001623661"/>
    </source>
</evidence>
<organism evidence="1 2">
    <name type="scientific">Candidatus Clostridium radicumherbarum</name>
    <dbReference type="NCBI Taxonomy" id="3381662"/>
    <lineage>
        <taxon>Bacteria</taxon>
        <taxon>Bacillati</taxon>
        <taxon>Bacillota</taxon>
        <taxon>Clostridia</taxon>
        <taxon>Eubacteriales</taxon>
        <taxon>Clostridiaceae</taxon>
        <taxon>Clostridium</taxon>
    </lineage>
</organism>
<proteinExistence type="predicted"/>
<name>A0ABW8U040_9CLOT</name>
<keyword evidence="2" id="KW-1185">Reference proteome</keyword>
<reference evidence="1 2" key="1">
    <citation type="submission" date="2024-11" db="EMBL/GenBank/DDBJ databases">
        <authorList>
            <person name="Heng Y.C."/>
            <person name="Lim A.C.H."/>
            <person name="Lee J.K.Y."/>
            <person name="Kittelmann S."/>
        </authorList>
    </citation>
    <scope>NUCLEOTIDE SEQUENCE [LARGE SCALE GENOMIC DNA]</scope>
    <source>
        <strain evidence="1 2">WILCCON 0202</strain>
    </source>
</reference>
<dbReference type="Proteomes" id="UP001623661">
    <property type="component" value="Unassembled WGS sequence"/>
</dbReference>
<protein>
    <recommendedName>
        <fullName evidence="3">Preprotein translocase subunit YajC</fullName>
    </recommendedName>
</protein>
<comment type="caution">
    <text evidence="1">The sequence shown here is derived from an EMBL/GenBank/DDBJ whole genome shotgun (WGS) entry which is preliminary data.</text>
</comment>
<gene>
    <name evidence="1" type="ORF">ACJDUH_18625</name>
</gene>
<dbReference type="EMBL" id="JBJHZY010000006">
    <property type="protein sequence ID" value="MFL0270098.1"/>
    <property type="molecule type" value="Genomic_DNA"/>
</dbReference>
<sequence length="58" mass="6567">MGIFVVIIFIVLAVVISLLKGQSHERKKTERIESMGGTVINIEKKLFSTRIFMMIDKG</sequence>
<evidence type="ECO:0000313" key="1">
    <source>
        <dbReference type="EMBL" id="MFL0270098.1"/>
    </source>
</evidence>
<accession>A0ABW8U040</accession>
<dbReference type="RefSeq" id="WP_406766730.1">
    <property type="nucleotide sequence ID" value="NZ_JBJHZY010000006.1"/>
</dbReference>
<evidence type="ECO:0008006" key="3">
    <source>
        <dbReference type="Google" id="ProtNLM"/>
    </source>
</evidence>